<comment type="caution">
    <text evidence="4">Lacks conserved residue(s) required for the propagation of feature annotation.</text>
</comment>
<dbReference type="PANTHER" id="PTHR43213:SF5">
    <property type="entry name" value="BIFUNCTIONAL DTTP_UTP PYROPHOSPHATASE_METHYLTRANSFERASE PROTEIN-RELATED"/>
    <property type="match status" value="1"/>
</dbReference>
<dbReference type="EC" id="3.6.1.9" evidence="4"/>
<dbReference type="Pfam" id="PF02545">
    <property type="entry name" value="Maf"/>
    <property type="match status" value="1"/>
</dbReference>
<protein>
    <recommendedName>
        <fullName evidence="4">Nucleoside triphosphate pyrophosphatase</fullName>
        <ecNumber evidence="4">3.6.1.9</ecNumber>
    </recommendedName>
    <alternativeName>
        <fullName evidence="4">Nucleotide pyrophosphatase</fullName>
        <shortName evidence="4">Nucleotide PPase</shortName>
    </alternativeName>
</protein>
<dbReference type="PIRSF" id="PIRSF006305">
    <property type="entry name" value="Maf"/>
    <property type="match status" value="1"/>
</dbReference>
<evidence type="ECO:0000313" key="5">
    <source>
        <dbReference type="EMBL" id="GMG83439.1"/>
    </source>
</evidence>
<gene>
    <name evidence="5" type="ORF">LNKW23_26520</name>
</gene>
<comment type="similarity">
    <text evidence="4">Belongs to the Maf family.</text>
</comment>
<dbReference type="SUPFAM" id="SSF52972">
    <property type="entry name" value="ITPase-like"/>
    <property type="match status" value="1"/>
</dbReference>
<dbReference type="EMBL" id="BSYI01000019">
    <property type="protein sequence ID" value="GMG83439.1"/>
    <property type="molecule type" value="Genomic_DNA"/>
</dbReference>
<sequence length="196" mass="20416">MTLVLASASRARAEMLRAAGVAIEIAPARIDEAAVKSAMLAEQAPPRDIADTLAELKAIRVSAGRPGLVLGADQVLVSEAGMLDKPADAAAARAQLAGLRGQTHRLLSAAVIAEAGQPVWRHVGAARLTMRPFSDAFLDRYLAEAGPAVLESVGAYHLEGLGAQLFSAVEGDYFTVLGLPLLAVLGFLRARGELVE</sequence>
<proteinExistence type="inferred from homology"/>
<comment type="subcellular location">
    <subcellularLocation>
        <location evidence="4">Cytoplasm</location>
    </subcellularLocation>
</comment>
<keyword evidence="2 4" id="KW-0378">Hydrolase</keyword>
<dbReference type="InterPro" id="IPR029001">
    <property type="entry name" value="ITPase-like_fam"/>
</dbReference>
<dbReference type="Gene3D" id="3.90.950.10">
    <property type="match status" value="1"/>
</dbReference>
<evidence type="ECO:0000256" key="2">
    <source>
        <dbReference type="ARBA" id="ARBA00022801"/>
    </source>
</evidence>
<keyword evidence="3 4" id="KW-0546">Nucleotide metabolism</keyword>
<evidence type="ECO:0000256" key="4">
    <source>
        <dbReference type="HAMAP-Rule" id="MF_00528"/>
    </source>
</evidence>
<keyword evidence="6" id="KW-1185">Reference proteome</keyword>
<evidence type="ECO:0000313" key="6">
    <source>
        <dbReference type="Proteomes" id="UP001239909"/>
    </source>
</evidence>
<evidence type="ECO:0000256" key="1">
    <source>
        <dbReference type="ARBA" id="ARBA00001968"/>
    </source>
</evidence>
<organism evidence="5 6">
    <name type="scientific">Paralimibaculum aggregatum</name>
    <dbReference type="NCBI Taxonomy" id="3036245"/>
    <lineage>
        <taxon>Bacteria</taxon>
        <taxon>Pseudomonadati</taxon>
        <taxon>Pseudomonadota</taxon>
        <taxon>Alphaproteobacteria</taxon>
        <taxon>Rhodobacterales</taxon>
        <taxon>Paracoccaceae</taxon>
        <taxon>Paralimibaculum</taxon>
    </lineage>
</organism>
<comment type="catalytic activity">
    <reaction evidence="4">
        <text>a ribonucleoside 5'-triphosphate + H2O = a ribonucleoside 5'-phosphate + diphosphate + H(+)</text>
        <dbReference type="Rhea" id="RHEA:23996"/>
        <dbReference type="ChEBI" id="CHEBI:15377"/>
        <dbReference type="ChEBI" id="CHEBI:15378"/>
        <dbReference type="ChEBI" id="CHEBI:33019"/>
        <dbReference type="ChEBI" id="CHEBI:58043"/>
        <dbReference type="ChEBI" id="CHEBI:61557"/>
        <dbReference type="EC" id="3.6.1.9"/>
    </reaction>
</comment>
<dbReference type="InterPro" id="IPR003697">
    <property type="entry name" value="Maf-like"/>
</dbReference>
<reference evidence="5 6" key="1">
    <citation type="submission" date="2023-04" db="EMBL/GenBank/DDBJ databases">
        <title>Marinoamorphus aggregata gen. nov., sp. Nov., isolate from tissue of brittle star Ophioplocus japonicus.</title>
        <authorList>
            <person name="Kawano K."/>
            <person name="Sawayama S."/>
            <person name="Nakagawa S."/>
        </authorList>
    </citation>
    <scope>NUCLEOTIDE SEQUENCE [LARGE SCALE GENOMIC DNA]</scope>
    <source>
        <strain evidence="5 6">NKW23</strain>
    </source>
</reference>
<comment type="caution">
    <text evidence="5">The sequence shown here is derived from an EMBL/GenBank/DDBJ whole genome shotgun (WGS) entry which is preliminary data.</text>
</comment>
<accession>A0ABQ6LMB7</accession>
<keyword evidence="4" id="KW-0963">Cytoplasm</keyword>
<comment type="catalytic activity">
    <reaction evidence="4">
        <text>a 2'-deoxyribonucleoside 5'-triphosphate + H2O = a 2'-deoxyribonucleoside 5'-phosphate + diphosphate + H(+)</text>
        <dbReference type="Rhea" id="RHEA:44644"/>
        <dbReference type="ChEBI" id="CHEBI:15377"/>
        <dbReference type="ChEBI" id="CHEBI:15378"/>
        <dbReference type="ChEBI" id="CHEBI:33019"/>
        <dbReference type="ChEBI" id="CHEBI:61560"/>
        <dbReference type="ChEBI" id="CHEBI:65317"/>
        <dbReference type="EC" id="3.6.1.9"/>
    </reaction>
</comment>
<feature type="active site" description="Proton acceptor" evidence="4">
    <location>
        <position position="73"/>
    </location>
</feature>
<comment type="function">
    <text evidence="4">Nucleoside triphosphate pyrophosphatase. May have a dual role in cell division arrest and in preventing the incorporation of modified nucleotides into cellular nucleic acids.</text>
</comment>
<evidence type="ECO:0000256" key="3">
    <source>
        <dbReference type="ARBA" id="ARBA00023080"/>
    </source>
</evidence>
<dbReference type="PANTHER" id="PTHR43213">
    <property type="entry name" value="BIFUNCTIONAL DTTP/UTP PYROPHOSPHATASE/METHYLTRANSFERASE PROTEIN-RELATED"/>
    <property type="match status" value="1"/>
</dbReference>
<dbReference type="Proteomes" id="UP001239909">
    <property type="component" value="Unassembled WGS sequence"/>
</dbReference>
<comment type="cofactor">
    <cofactor evidence="1 4">
        <name>a divalent metal cation</name>
        <dbReference type="ChEBI" id="CHEBI:60240"/>
    </cofactor>
</comment>
<dbReference type="HAMAP" id="MF_00528">
    <property type="entry name" value="Maf"/>
    <property type="match status" value="1"/>
</dbReference>
<name>A0ABQ6LMB7_9RHOB</name>